<dbReference type="InterPro" id="IPR003010">
    <property type="entry name" value="C-N_Hydrolase"/>
</dbReference>
<sequence>MPSVLTRSSSAAHPLWGQGLHVAGCGAAVGLACGWSALWPLALCALLIWAGRLRSVAQGGHQALLLTALGLCAWSLAGLGWAVIPVRPEAPWRPLLQLGLLALVLAHHLVCALPGWVAGRMLFRRAAAEAQVLLAWVLALASAEALRPLGWWGHGYGALATALIDAPGSQSLLPWLSSLGWATLCLSLCAGLNLLQPRAGWRPRSVRMGGWLLAGGLSGLGLWSGPDAQVVRPPTASANTVDSDTVTALALALGTNRDRAAPWTAADREAAMSRLLAAVVRLPAGGVLATSETYLPQSAPESPIGAWGDLLDAVATRQVDVLLGMPQWVSDGDAAPYPVNAVRHLAPTRQAVYGKARLVPLGEYLPDAPWGRPLARWLFASAQGERPAPADLQEPFFVAGHPVGVLICHELSLPDLVRTRAQASDWLLVAADDSWIGRADYLGQMRSLLRLRALETGRPILRAASGGPSLLALPDGHTQDTASGGRPALQPVQFQAPTTPGSPALRLGPWMAVLPLLPLLAGLWRAGASRPPSRRTPASPLPPLQEWPHADAS</sequence>
<dbReference type="Gene3D" id="3.60.110.10">
    <property type="entry name" value="Carbon-nitrogen hydrolase"/>
    <property type="match status" value="1"/>
</dbReference>
<comment type="caution">
    <text evidence="12">The sequence shown here is derived from an EMBL/GenBank/DDBJ whole genome shotgun (WGS) entry which is preliminary data.</text>
</comment>
<dbReference type="PANTHER" id="PTHR38686">
    <property type="entry name" value="APOLIPOPROTEIN N-ACYLTRANSFERASE"/>
    <property type="match status" value="1"/>
</dbReference>
<feature type="region of interest" description="Disordered" evidence="9">
    <location>
        <begin position="469"/>
        <end position="500"/>
    </location>
</feature>
<reference evidence="12 13" key="1">
    <citation type="submission" date="2022-06" db="EMBL/GenBank/DDBJ databases">
        <title>Ideonella sp. NS12-5 Genome sequencing and assembly.</title>
        <authorList>
            <person name="Jung Y."/>
        </authorList>
    </citation>
    <scope>NUCLEOTIDE SEQUENCE [LARGE SCALE GENOMIC DNA]</scope>
    <source>
        <strain evidence="12 13">NS12-5</strain>
    </source>
</reference>
<evidence type="ECO:0000313" key="12">
    <source>
        <dbReference type="EMBL" id="MCO5978577.1"/>
    </source>
</evidence>
<evidence type="ECO:0000256" key="4">
    <source>
        <dbReference type="ARBA" id="ARBA00022679"/>
    </source>
</evidence>
<keyword evidence="8" id="KW-0012">Acyltransferase</keyword>
<feature type="domain" description="CN hydrolase" evidence="11">
    <location>
        <begin position="253"/>
        <end position="500"/>
    </location>
</feature>
<dbReference type="Pfam" id="PF00795">
    <property type="entry name" value="CN_hydrolase"/>
    <property type="match status" value="1"/>
</dbReference>
<keyword evidence="7 10" id="KW-0472">Membrane</keyword>
<feature type="transmembrane region" description="Helical" evidence="10">
    <location>
        <begin position="172"/>
        <end position="194"/>
    </location>
</feature>
<keyword evidence="6 10" id="KW-1133">Transmembrane helix</keyword>
<dbReference type="EMBL" id="JAMXMC010000011">
    <property type="protein sequence ID" value="MCO5978577.1"/>
    <property type="molecule type" value="Genomic_DNA"/>
</dbReference>
<proteinExistence type="inferred from homology"/>
<feature type="transmembrane region" description="Helical" evidence="10">
    <location>
        <begin position="206"/>
        <end position="225"/>
    </location>
</feature>
<dbReference type="InterPro" id="IPR004563">
    <property type="entry name" value="Apolipo_AcylTrfase"/>
</dbReference>
<evidence type="ECO:0000256" key="3">
    <source>
        <dbReference type="ARBA" id="ARBA00022475"/>
    </source>
</evidence>
<comment type="similarity">
    <text evidence="2">Belongs to the CN hydrolase family. Apolipoprotein N-acyltransferase subfamily.</text>
</comment>
<organism evidence="12 13">
    <name type="scientific">Ideonella oryzae</name>
    <dbReference type="NCBI Taxonomy" id="2937441"/>
    <lineage>
        <taxon>Bacteria</taxon>
        <taxon>Pseudomonadati</taxon>
        <taxon>Pseudomonadota</taxon>
        <taxon>Betaproteobacteria</taxon>
        <taxon>Burkholderiales</taxon>
        <taxon>Sphaerotilaceae</taxon>
        <taxon>Ideonella</taxon>
    </lineage>
</organism>
<evidence type="ECO:0000256" key="2">
    <source>
        <dbReference type="ARBA" id="ARBA00010065"/>
    </source>
</evidence>
<feature type="region of interest" description="Disordered" evidence="9">
    <location>
        <begin position="528"/>
        <end position="553"/>
    </location>
</feature>
<keyword evidence="13" id="KW-1185">Reference proteome</keyword>
<dbReference type="PROSITE" id="PS50263">
    <property type="entry name" value="CN_HYDROLASE"/>
    <property type="match status" value="1"/>
</dbReference>
<protein>
    <recommendedName>
        <fullName evidence="11">CN hydrolase domain-containing protein</fullName>
    </recommendedName>
</protein>
<keyword evidence="3" id="KW-1003">Cell membrane</keyword>
<evidence type="ECO:0000313" key="13">
    <source>
        <dbReference type="Proteomes" id="UP001204851"/>
    </source>
</evidence>
<evidence type="ECO:0000256" key="5">
    <source>
        <dbReference type="ARBA" id="ARBA00022692"/>
    </source>
</evidence>
<feature type="transmembrane region" description="Helical" evidence="10">
    <location>
        <begin position="20"/>
        <end position="51"/>
    </location>
</feature>
<name>A0ABT1BSQ4_9BURK</name>
<evidence type="ECO:0000256" key="1">
    <source>
        <dbReference type="ARBA" id="ARBA00004651"/>
    </source>
</evidence>
<dbReference type="RefSeq" id="WP_252771247.1">
    <property type="nucleotide sequence ID" value="NZ_JAMXMC010000011.1"/>
</dbReference>
<dbReference type="PANTHER" id="PTHR38686:SF1">
    <property type="entry name" value="APOLIPOPROTEIN N-ACYLTRANSFERASE"/>
    <property type="match status" value="1"/>
</dbReference>
<evidence type="ECO:0000256" key="6">
    <source>
        <dbReference type="ARBA" id="ARBA00022989"/>
    </source>
</evidence>
<dbReference type="SUPFAM" id="SSF56317">
    <property type="entry name" value="Carbon-nitrogen hydrolase"/>
    <property type="match status" value="1"/>
</dbReference>
<feature type="transmembrane region" description="Helical" evidence="10">
    <location>
        <begin position="96"/>
        <end position="118"/>
    </location>
</feature>
<comment type="subcellular location">
    <subcellularLocation>
        <location evidence="1">Cell membrane</location>
        <topology evidence="1">Multi-pass membrane protein</topology>
    </subcellularLocation>
</comment>
<dbReference type="Proteomes" id="UP001204851">
    <property type="component" value="Unassembled WGS sequence"/>
</dbReference>
<accession>A0ABT1BSQ4</accession>
<evidence type="ECO:0000256" key="9">
    <source>
        <dbReference type="SAM" id="MobiDB-lite"/>
    </source>
</evidence>
<feature type="transmembrane region" description="Helical" evidence="10">
    <location>
        <begin position="130"/>
        <end position="152"/>
    </location>
</feature>
<gene>
    <name evidence="12" type="ORF">M0L44_17920</name>
</gene>
<evidence type="ECO:0000256" key="7">
    <source>
        <dbReference type="ARBA" id="ARBA00023136"/>
    </source>
</evidence>
<feature type="transmembrane region" description="Helical" evidence="10">
    <location>
        <begin position="63"/>
        <end position="84"/>
    </location>
</feature>
<keyword evidence="4" id="KW-0808">Transferase</keyword>
<evidence type="ECO:0000259" key="11">
    <source>
        <dbReference type="PROSITE" id="PS50263"/>
    </source>
</evidence>
<feature type="compositionally biased region" description="Low complexity" evidence="9">
    <location>
        <begin position="528"/>
        <end position="538"/>
    </location>
</feature>
<evidence type="ECO:0000256" key="8">
    <source>
        <dbReference type="ARBA" id="ARBA00023315"/>
    </source>
</evidence>
<keyword evidence="5 10" id="KW-0812">Transmembrane</keyword>
<dbReference type="InterPro" id="IPR036526">
    <property type="entry name" value="C-N_Hydrolase_sf"/>
</dbReference>
<evidence type="ECO:0000256" key="10">
    <source>
        <dbReference type="SAM" id="Phobius"/>
    </source>
</evidence>
<dbReference type="PROSITE" id="PS51257">
    <property type="entry name" value="PROKAR_LIPOPROTEIN"/>
    <property type="match status" value="1"/>
</dbReference>